<comment type="caution">
    <text evidence="1">The sequence shown here is derived from an EMBL/GenBank/DDBJ whole genome shotgun (WGS) entry which is preliminary data.</text>
</comment>
<evidence type="ECO:0000313" key="1">
    <source>
        <dbReference type="EMBL" id="MFF0499778.1"/>
    </source>
</evidence>
<dbReference type="PANTHER" id="PTHR48228:SF5">
    <property type="entry name" value="ALPHA-METHYLACYL-COA RACEMASE"/>
    <property type="match status" value="1"/>
</dbReference>
<dbReference type="GO" id="GO:0016740">
    <property type="term" value="F:transferase activity"/>
    <property type="evidence" value="ECO:0007669"/>
    <property type="project" value="UniProtKB-KW"/>
</dbReference>
<dbReference type="Proteomes" id="UP001601442">
    <property type="component" value="Unassembled WGS sequence"/>
</dbReference>
<accession>A0ABW6P9D8</accession>
<sequence length="765" mass="80880">MERPGRPKSALSDIRVLDLSDGTAGQVAAMLFGDFGADVIRIVSPPAHPGHGSDPGEPMWDRNKRIVRSAPDAEAVTALLATADLVVTSRSAAANAAERARTGNSGLIHLSLPGFRVGENTPSRSADGLMTAATGIARRQSSYDGGPVEPVFPYVTYEQALWGTTCGVAGLIERERTGTGQQVVVDGMHAALITAAATMVVDPLVAPPDTAVGPHGPNPAYSTYRGSDGKWLLLGALLPKFQIAAFELLGVADILTDPRIAGDHAKLYSVEHRDWVRARIAAAFAARPRDEWLVLLEEVDCPASAVAEAGVFLDHPQMVALGQRKVVDDPEFGAVEMPWTPVELIGTPAVEPVSRSFDNDVDWLPRHRGPARGPVGRTAADMSAGGPLTGFRVLDLGAVLAGPFAGSLLAELGAEVVKVEPSAADSFRHIGWHYNRGQRSFPVDLRNSEGNKVFRTVVAESDVVLDNFRPGVLQRLGIDHEALAGVRPDIVTGSITGFGNIGPYAGKPGFDPILQAASGMMAAQGGAGDPVFSSIAVNDVTAACAMALGSCLALYHRARCGEGQRFDVSLTTVAAYMQCGELTRYQARPAVRFGAPDYRGPSPLDRYYETADGAVRLYLPSARLLAESGLLESIPADPVQLQDQLAGRLRELDTSDAVKLVIDAGGDAAAAVTYQDLSQDPDVLSGGYLQPITRADGKEFFVPGRYARFDRGRIGGALRAPGLGEHSRELLRSVGLADEAIDELIGRGVVAEGGPLTEFSVALYR</sequence>
<dbReference type="InterPro" id="IPR044855">
    <property type="entry name" value="CoA-Trfase_III_dom3_sf"/>
</dbReference>
<dbReference type="RefSeq" id="WP_387398511.1">
    <property type="nucleotide sequence ID" value="NZ_JBIAMT010000005.1"/>
</dbReference>
<dbReference type="InterPro" id="IPR050509">
    <property type="entry name" value="CoA-transferase_III"/>
</dbReference>
<organism evidence="1 2">
    <name type="scientific">Nocardia aobensis</name>
    <dbReference type="NCBI Taxonomy" id="257277"/>
    <lineage>
        <taxon>Bacteria</taxon>
        <taxon>Bacillati</taxon>
        <taxon>Actinomycetota</taxon>
        <taxon>Actinomycetes</taxon>
        <taxon>Mycobacteriales</taxon>
        <taxon>Nocardiaceae</taxon>
        <taxon>Nocardia</taxon>
    </lineage>
</organism>
<dbReference type="EMBL" id="JBIAMT010000005">
    <property type="protein sequence ID" value="MFF0499778.1"/>
    <property type="molecule type" value="Genomic_DNA"/>
</dbReference>
<dbReference type="InterPro" id="IPR003673">
    <property type="entry name" value="CoA-Trfase_fam_III"/>
</dbReference>
<proteinExistence type="predicted"/>
<dbReference type="InterPro" id="IPR023606">
    <property type="entry name" value="CoA-Trfase_III_dom_1_sf"/>
</dbReference>
<dbReference type="EC" id="2.8.3.-" evidence="1"/>
<name>A0ABW6P9D8_9NOCA</name>
<dbReference type="PANTHER" id="PTHR48228">
    <property type="entry name" value="SUCCINYL-COA--D-CITRAMALATE COA-TRANSFERASE"/>
    <property type="match status" value="1"/>
</dbReference>
<keyword evidence="2" id="KW-1185">Reference proteome</keyword>
<reference evidence="1 2" key="1">
    <citation type="submission" date="2024-10" db="EMBL/GenBank/DDBJ databases">
        <title>The Natural Products Discovery Center: Release of the First 8490 Sequenced Strains for Exploring Actinobacteria Biosynthetic Diversity.</title>
        <authorList>
            <person name="Kalkreuter E."/>
            <person name="Kautsar S.A."/>
            <person name="Yang D."/>
            <person name="Bader C.D."/>
            <person name="Teijaro C.N."/>
            <person name="Fluegel L."/>
            <person name="Davis C.M."/>
            <person name="Simpson J.R."/>
            <person name="Lauterbach L."/>
            <person name="Steele A.D."/>
            <person name="Gui C."/>
            <person name="Meng S."/>
            <person name="Li G."/>
            <person name="Viehrig K."/>
            <person name="Ye F."/>
            <person name="Su P."/>
            <person name="Kiefer A.F."/>
            <person name="Nichols A."/>
            <person name="Cepeda A.J."/>
            <person name="Yan W."/>
            <person name="Fan B."/>
            <person name="Jiang Y."/>
            <person name="Adhikari A."/>
            <person name="Zheng C.-J."/>
            <person name="Schuster L."/>
            <person name="Cowan T.M."/>
            <person name="Smanski M.J."/>
            <person name="Chevrette M.G."/>
            <person name="De Carvalho L.P.S."/>
            <person name="Shen B."/>
        </authorList>
    </citation>
    <scope>NUCLEOTIDE SEQUENCE [LARGE SCALE GENOMIC DNA]</scope>
    <source>
        <strain evidence="1 2">NPDC004119</strain>
    </source>
</reference>
<dbReference type="Pfam" id="PF02515">
    <property type="entry name" value="CoA_transf_3"/>
    <property type="match status" value="2"/>
</dbReference>
<dbReference type="Gene3D" id="3.40.50.10540">
    <property type="entry name" value="Crotonobetainyl-coa:carnitine coa-transferase, domain 1"/>
    <property type="match status" value="2"/>
</dbReference>
<dbReference type="Gene3D" id="3.30.1540.10">
    <property type="entry name" value="formyl-coa transferase, domain 3"/>
    <property type="match status" value="1"/>
</dbReference>
<keyword evidence="1" id="KW-0808">Transferase</keyword>
<dbReference type="SUPFAM" id="SSF89796">
    <property type="entry name" value="CoA-transferase family III (CaiB/BaiF)"/>
    <property type="match status" value="2"/>
</dbReference>
<protein>
    <submittedName>
        <fullName evidence="1">CoA transferase</fullName>
        <ecNumber evidence="1">2.8.3.-</ecNumber>
    </submittedName>
</protein>
<evidence type="ECO:0000313" key="2">
    <source>
        <dbReference type="Proteomes" id="UP001601442"/>
    </source>
</evidence>
<gene>
    <name evidence="1" type="ORF">ACFYU5_25495</name>
</gene>